<proteinExistence type="predicted"/>
<feature type="compositionally biased region" description="Basic and acidic residues" evidence="1">
    <location>
        <begin position="118"/>
        <end position="128"/>
    </location>
</feature>
<dbReference type="AlphaFoldDB" id="A0A3S1H8T2"/>
<feature type="region of interest" description="Disordered" evidence="1">
    <location>
        <begin position="168"/>
        <end position="278"/>
    </location>
</feature>
<organism evidence="2 3">
    <name type="scientific">Elysia chlorotica</name>
    <name type="common">Eastern emerald elysia</name>
    <name type="synonym">Sea slug</name>
    <dbReference type="NCBI Taxonomy" id="188477"/>
    <lineage>
        <taxon>Eukaryota</taxon>
        <taxon>Metazoa</taxon>
        <taxon>Spiralia</taxon>
        <taxon>Lophotrochozoa</taxon>
        <taxon>Mollusca</taxon>
        <taxon>Gastropoda</taxon>
        <taxon>Heterobranchia</taxon>
        <taxon>Euthyneura</taxon>
        <taxon>Panpulmonata</taxon>
        <taxon>Sacoglossa</taxon>
        <taxon>Placobranchoidea</taxon>
        <taxon>Plakobranchidae</taxon>
        <taxon>Elysia</taxon>
    </lineage>
</organism>
<evidence type="ECO:0000313" key="2">
    <source>
        <dbReference type="EMBL" id="RUS74424.1"/>
    </source>
</evidence>
<gene>
    <name evidence="2" type="ORF">EGW08_017818</name>
</gene>
<feature type="region of interest" description="Disordered" evidence="1">
    <location>
        <begin position="117"/>
        <end position="136"/>
    </location>
</feature>
<keyword evidence="3" id="KW-1185">Reference proteome</keyword>
<feature type="compositionally biased region" description="Polar residues" evidence="1">
    <location>
        <begin position="256"/>
        <end position="266"/>
    </location>
</feature>
<accession>A0A3S1H8T2</accession>
<evidence type="ECO:0000313" key="3">
    <source>
        <dbReference type="Proteomes" id="UP000271974"/>
    </source>
</evidence>
<feature type="non-terminal residue" evidence="2">
    <location>
        <position position="332"/>
    </location>
</feature>
<feature type="compositionally biased region" description="Acidic residues" evidence="1">
    <location>
        <begin position="219"/>
        <end position="233"/>
    </location>
</feature>
<feature type="compositionally biased region" description="Acidic residues" evidence="1">
    <location>
        <begin position="185"/>
        <end position="196"/>
    </location>
</feature>
<protein>
    <submittedName>
        <fullName evidence="2">Uncharacterized protein</fullName>
    </submittedName>
</protein>
<feature type="non-terminal residue" evidence="2">
    <location>
        <position position="1"/>
    </location>
</feature>
<comment type="caution">
    <text evidence="2">The sequence shown here is derived from an EMBL/GenBank/DDBJ whole genome shotgun (WGS) entry which is preliminary data.</text>
</comment>
<dbReference type="EMBL" id="RQTK01000832">
    <property type="protein sequence ID" value="RUS74424.1"/>
    <property type="molecule type" value="Genomic_DNA"/>
</dbReference>
<dbReference type="OrthoDB" id="6161632at2759"/>
<name>A0A3S1H8T2_ELYCH</name>
<evidence type="ECO:0000256" key="1">
    <source>
        <dbReference type="SAM" id="MobiDB-lite"/>
    </source>
</evidence>
<sequence>PSNSTFPREINNGTVISDTREHFHRATSILIGDSFKRFEDEQTPNFSNQSITFSQVLCNNPQGLNSSSHTLNDSSQDLFINTEDARLDSFQTLNDSSQDLFINTEDVSLDISQTMNDSSKDLLNDTDARPNYSQTEKECTMNTHDFVRYILDCTPAAVEHATLPESVSTAGNVPMSAPSVPDHDVGEEDCPSEDDIGGGKDEEDRDPSYNPHGASNENSEGETDSSDSEDDCPITDAQPILPEYDTPIAPAISPDNRMQSTHPGRNTTRKRVRDEADWKTNIRKKQRNNGKEYVTRKGKQVREKSLKDTKCGCQSNCNGKISFQTRQEIFSK</sequence>
<reference evidence="2 3" key="1">
    <citation type="submission" date="2019-01" db="EMBL/GenBank/DDBJ databases">
        <title>A draft genome assembly of the solar-powered sea slug Elysia chlorotica.</title>
        <authorList>
            <person name="Cai H."/>
            <person name="Li Q."/>
            <person name="Fang X."/>
            <person name="Li J."/>
            <person name="Curtis N.E."/>
            <person name="Altenburger A."/>
            <person name="Shibata T."/>
            <person name="Feng M."/>
            <person name="Maeda T."/>
            <person name="Schwartz J.A."/>
            <person name="Shigenobu S."/>
            <person name="Lundholm N."/>
            <person name="Nishiyama T."/>
            <person name="Yang H."/>
            <person name="Hasebe M."/>
            <person name="Li S."/>
            <person name="Pierce S.K."/>
            <person name="Wang J."/>
        </authorList>
    </citation>
    <scope>NUCLEOTIDE SEQUENCE [LARGE SCALE GENOMIC DNA]</scope>
    <source>
        <strain evidence="2">EC2010</strain>
        <tissue evidence="2">Whole organism of an adult</tissue>
    </source>
</reference>
<dbReference type="Proteomes" id="UP000271974">
    <property type="component" value="Unassembled WGS sequence"/>
</dbReference>